<dbReference type="InterPro" id="IPR013424">
    <property type="entry name" value="Ice-binding_C"/>
</dbReference>
<evidence type="ECO:0000256" key="1">
    <source>
        <dbReference type="SAM" id="SignalP"/>
    </source>
</evidence>
<dbReference type="AlphaFoldDB" id="A0A246IU91"/>
<evidence type="ECO:0000259" key="2">
    <source>
        <dbReference type="Pfam" id="PF07589"/>
    </source>
</evidence>
<name>A0A246IU91_9BURK</name>
<evidence type="ECO:0000313" key="3">
    <source>
        <dbReference type="EMBL" id="OWQ83785.1"/>
    </source>
</evidence>
<evidence type="ECO:0000313" key="4">
    <source>
        <dbReference type="Proteomes" id="UP000197468"/>
    </source>
</evidence>
<comment type="caution">
    <text evidence="3">The sequence shown here is derived from an EMBL/GenBank/DDBJ whole genome shotgun (WGS) entry which is preliminary data.</text>
</comment>
<dbReference type="Proteomes" id="UP000197468">
    <property type="component" value="Unassembled WGS sequence"/>
</dbReference>
<protein>
    <recommendedName>
        <fullName evidence="2">Ice-binding protein C-terminal domain-containing protein</fullName>
    </recommendedName>
</protein>
<feature type="domain" description="Ice-binding protein C-terminal" evidence="2">
    <location>
        <begin position="196"/>
        <end position="220"/>
    </location>
</feature>
<keyword evidence="4" id="KW-1185">Reference proteome</keyword>
<organism evidence="3 4">
    <name type="scientific">Roseateles aquatilis</name>
    <dbReference type="NCBI Taxonomy" id="431061"/>
    <lineage>
        <taxon>Bacteria</taxon>
        <taxon>Pseudomonadati</taxon>
        <taxon>Pseudomonadota</taxon>
        <taxon>Betaproteobacteria</taxon>
        <taxon>Burkholderiales</taxon>
        <taxon>Sphaerotilaceae</taxon>
        <taxon>Roseateles</taxon>
    </lineage>
</organism>
<dbReference type="RefSeq" id="WP_088388044.1">
    <property type="nucleotide sequence ID" value="NZ_NIOF01000019.1"/>
</dbReference>
<dbReference type="Pfam" id="PF07589">
    <property type="entry name" value="PEP-CTERM"/>
    <property type="match status" value="1"/>
</dbReference>
<dbReference type="OrthoDB" id="9152296at2"/>
<reference evidence="3 4" key="1">
    <citation type="journal article" date="2008" name="Int. J. Syst. Evol. Microbiol.">
        <title>Description of Roseateles aquatilis sp. nov. and Roseateles terrae sp. nov., in the class Betaproteobacteria, and emended description of the genus Roseateles.</title>
        <authorList>
            <person name="Gomila M."/>
            <person name="Bowien B."/>
            <person name="Falsen E."/>
            <person name="Moore E.R."/>
            <person name="Lalucat J."/>
        </authorList>
    </citation>
    <scope>NUCLEOTIDE SEQUENCE [LARGE SCALE GENOMIC DNA]</scope>
    <source>
        <strain evidence="3 4">CCUG 48205</strain>
    </source>
</reference>
<proteinExistence type="predicted"/>
<gene>
    <name evidence="3" type="ORF">CDN99_25285</name>
</gene>
<dbReference type="NCBIfam" id="TIGR02595">
    <property type="entry name" value="PEP_CTERM"/>
    <property type="match status" value="1"/>
</dbReference>
<sequence length="231" mass="24041">MKDSSHRRRNARRAVLSLSLAVLAGTSSLASAATITFDTDPFAGSTALTTPGRQVFAGNERMLPSFNLATDKFVFNLDAFASYGIAGLSFLNAASSGIPATGFNTIVLQDTDNDGNPATPFAAGTAANVIAGKVATDGAGFFIYHNSVLDVNRLVFSTNLHDPTADLSVLARITNPTGAASIAQLPLFTSDNFVASVPEPSSFALFGMGLAACAFVARRRQRTAGVAPTFR</sequence>
<keyword evidence="1" id="KW-0732">Signal</keyword>
<feature type="chain" id="PRO_5012806223" description="Ice-binding protein C-terminal domain-containing protein" evidence="1">
    <location>
        <begin position="33"/>
        <end position="231"/>
    </location>
</feature>
<dbReference type="EMBL" id="NIOF01000019">
    <property type="protein sequence ID" value="OWQ83785.1"/>
    <property type="molecule type" value="Genomic_DNA"/>
</dbReference>
<accession>A0A246IU91</accession>
<feature type="signal peptide" evidence="1">
    <location>
        <begin position="1"/>
        <end position="32"/>
    </location>
</feature>